<dbReference type="Pfam" id="PF25202">
    <property type="entry name" value="DUF7834"/>
    <property type="match status" value="1"/>
</dbReference>
<gene>
    <name evidence="3" type="ORF">CcarbDRAFT_0565</name>
</gene>
<dbReference type="Proteomes" id="UP000004198">
    <property type="component" value="Unassembled WGS sequence"/>
</dbReference>
<dbReference type="PANTHER" id="PTHR35149:SF2">
    <property type="entry name" value="DUF262 DOMAIN-CONTAINING PROTEIN"/>
    <property type="match status" value="1"/>
</dbReference>
<evidence type="ECO:0000259" key="1">
    <source>
        <dbReference type="Pfam" id="PF03235"/>
    </source>
</evidence>
<dbReference type="RefSeq" id="WP_007059450.1">
    <property type="nucleotide sequence ID" value="NZ_ACVI01000006.1"/>
</dbReference>
<proteinExistence type="predicted"/>
<evidence type="ECO:0000313" key="4">
    <source>
        <dbReference type="Proteomes" id="UP000004198"/>
    </source>
</evidence>
<feature type="domain" description="GmrSD restriction endonucleases N-terminal" evidence="1">
    <location>
        <begin position="14"/>
        <end position="180"/>
    </location>
</feature>
<dbReference type="Pfam" id="PF03235">
    <property type="entry name" value="GmrSD_N"/>
    <property type="match status" value="1"/>
</dbReference>
<evidence type="ECO:0000313" key="3">
    <source>
        <dbReference type="EMBL" id="EET88926.1"/>
    </source>
</evidence>
<protein>
    <submittedName>
        <fullName evidence="3">Uncharacterized protein</fullName>
    </submittedName>
</protein>
<dbReference type="KEGG" id="cck:Ccar_03605"/>
<dbReference type="PANTHER" id="PTHR35149">
    <property type="entry name" value="SLL5132 PROTEIN"/>
    <property type="match status" value="1"/>
</dbReference>
<dbReference type="eggNOG" id="COG1479">
    <property type="taxonomic scope" value="Bacteria"/>
</dbReference>
<organism evidence="3 4">
    <name type="scientific">Clostridium carboxidivorans P7</name>
    <dbReference type="NCBI Taxonomy" id="536227"/>
    <lineage>
        <taxon>Bacteria</taxon>
        <taxon>Bacillati</taxon>
        <taxon>Bacillota</taxon>
        <taxon>Clostridia</taxon>
        <taxon>Eubacteriales</taxon>
        <taxon>Clostridiaceae</taxon>
        <taxon>Clostridium</taxon>
    </lineage>
</organism>
<keyword evidence="4" id="KW-1185">Reference proteome</keyword>
<sequence length="443" mass="51908">MALIESQLKILTVKELFEKQLYLPEYQRPYRWSTESVNILFDDIWSALKTSSDGEYRLGSVVLHKENTGIYNIVDGQQRITTLAILFKWLIKKDDAILKNVTDLNYTRNSSEALKKNMNLIKSRVNELGIGKDKYLNFVKNNCTFVSIVTDSQSEAFQFFDSQNHRGKELDPHDLLKAFHLREMRDENEQTKIDVVNKWENYKEENLKILFSYHLYPLTQWYRGRDGIDYSSAKIKQFKGVKKDLAYDYILYHKAANIFVEDMNKYSREFNRKEVNQFQLTQPILSGTRFFRYVTHYMDLLEQVDEIIESKTPDDSGIIPKDGNGNKYVNRLFQNALMFYADRFGIEAITDKAYKKLFSFCYSIRLTMQAVYQQTINNYALGYHRNNVDGINIFERICEMATPEEISMIVVSKPENILEGFVSSGGKFEKLYSTVSEYCGWGE</sequence>
<dbReference type="STRING" id="536227.Ccar_03605"/>
<dbReference type="InterPro" id="IPR057156">
    <property type="entry name" value="DUF7834"/>
</dbReference>
<feature type="domain" description="DUF7834" evidence="2">
    <location>
        <begin position="192"/>
        <end position="416"/>
    </location>
</feature>
<reference evidence="3 4" key="1">
    <citation type="submission" date="2009-06" db="EMBL/GenBank/DDBJ databases">
        <title>The draft genome of Clostridium carboxidivorans P7.</title>
        <authorList>
            <consortium name="US DOE Joint Genome Institute (JGI-PGF)"/>
            <person name="Lucas S."/>
            <person name="Copeland A."/>
            <person name="Lapidus A."/>
            <person name="Glavina del Rio T."/>
            <person name="Tice H."/>
            <person name="Bruce D."/>
            <person name="Goodwin L."/>
            <person name="Pitluck S."/>
            <person name="Larimer F."/>
            <person name="Land M.L."/>
            <person name="Hauser L."/>
            <person name="Hemme C.L."/>
        </authorList>
    </citation>
    <scope>NUCLEOTIDE SEQUENCE [LARGE SCALE GENOMIC DNA]</scope>
    <source>
        <strain evidence="3 4">P7</strain>
    </source>
</reference>
<name>C6PP48_9CLOT</name>
<dbReference type="PATRIC" id="fig|536227.13.peg.761"/>
<accession>C6PP48</accession>
<dbReference type="InterPro" id="IPR004919">
    <property type="entry name" value="GmrSD_N"/>
</dbReference>
<comment type="caution">
    <text evidence="3">The sequence shown here is derived from an EMBL/GenBank/DDBJ whole genome shotgun (WGS) entry which is preliminary data.</text>
</comment>
<dbReference type="EMBL" id="ACVI01000006">
    <property type="protein sequence ID" value="EET88926.1"/>
    <property type="molecule type" value="Genomic_DNA"/>
</dbReference>
<evidence type="ECO:0000259" key="2">
    <source>
        <dbReference type="Pfam" id="PF25202"/>
    </source>
</evidence>
<dbReference type="AlphaFoldDB" id="C6PP48"/>